<dbReference type="Pfam" id="PF01613">
    <property type="entry name" value="Flavin_Reduct"/>
    <property type="match status" value="1"/>
</dbReference>
<evidence type="ECO:0000313" key="6">
    <source>
        <dbReference type="Proteomes" id="UP000195607"/>
    </source>
</evidence>
<name>A0A1N5UPK7_9ARCH</name>
<organism evidence="5 6">
    <name type="scientific">Cuniculiplasma divulgatum</name>
    <dbReference type="NCBI Taxonomy" id="1673428"/>
    <lineage>
        <taxon>Archaea</taxon>
        <taxon>Methanobacteriati</taxon>
        <taxon>Thermoplasmatota</taxon>
        <taxon>Thermoplasmata</taxon>
        <taxon>Thermoplasmatales</taxon>
        <taxon>Cuniculiplasmataceae</taxon>
        <taxon>Cuniculiplasma</taxon>
    </lineage>
</organism>
<reference evidence="5 6" key="1">
    <citation type="submission" date="2016-04" db="EMBL/GenBank/DDBJ databases">
        <authorList>
            <person name="Evans L.H."/>
            <person name="Alamgir A."/>
            <person name="Owens N."/>
            <person name="Weber N.D."/>
            <person name="Virtaneva K."/>
            <person name="Barbian K."/>
            <person name="Babar A."/>
            <person name="Rosenke K."/>
        </authorList>
    </citation>
    <scope>NUCLEOTIDE SEQUENCE [LARGE SCALE GENOMIC DNA]</scope>
    <source>
        <strain evidence="6">S5(T) (JCM 30642 \VKM B-2941)</strain>
    </source>
</reference>
<evidence type="ECO:0000256" key="1">
    <source>
        <dbReference type="ARBA" id="ARBA00001917"/>
    </source>
</evidence>
<keyword evidence="2" id="KW-0285">Flavoprotein</keyword>
<sequence length="166" mass="18686">MLIEDLDKSQNYTTTTVALVTSRNGNVDNVMSAEWSIRVSIDPFLIGVMVGYERESYRLISRSGEFGINYCSDEQGELAHIAGNYSLKDTNKFQKGHIATFYGKFIKAPLIEGCISVYECRVINEFKVGDHAAFIGEVLNGYYDGTKKPLVFHQGKFFHLGDRISH</sequence>
<dbReference type="GO" id="GO:0010181">
    <property type="term" value="F:FMN binding"/>
    <property type="evidence" value="ECO:0007669"/>
    <property type="project" value="InterPro"/>
</dbReference>
<dbReference type="PANTHER" id="PTHR43567:SF1">
    <property type="entry name" value="FLAVOREDOXIN"/>
    <property type="match status" value="1"/>
</dbReference>
<dbReference type="GeneID" id="41588326"/>
<gene>
    <name evidence="5" type="ORF">CSP5_1066</name>
</gene>
<dbReference type="EMBL" id="LT671858">
    <property type="protein sequence ID" value="SIM62684.1"/>
    <property type="molecule type" value="Genomic_DNA"/>
</dbReference>
<dbReference type="PANTHER" id="PTHR43567">
    <property type="entry name" value="FLAVOREDOXIN-RELATED-RELATED"/>
    <property type="match status" value="1"/>
</dbReference>
<dbReference type="InterPro" id="IPR052174">
    <property type="entry name" value="Flavoredoxin"/>
</dbReference>
<dbReference type="InterPro" id="IPR002563">
    <property type="entry name" value="Flavin_Rdtase-like_dom"/>
</dbReference>
<evidence type="ECO:0000256" key="3">
    <source>
        <dbReference type="ARBA" id="ARBA00038054"/>
    </source>
</evidence>
<evidence type="ECO:0000313" key="5">
    <source>
        <dbReference type="EMBL" id="SIM62684.1"/>
    </source>
</evidence>
<comment type="cofactor">
    <cofactor evidence="1">
        <name>FMN</name>
        <dbReference type="ChEBI" id="CHEBI:58210"/>
    </cofactor>
</comment>
<accession>A0A1N5UPK7</accession>
<protein>
    <submittedName>
        <fullName evidence="5">Flavoredoxin</fullName>
    </submittedName>
</protein>
<comment type="similarity">
    <text evidence="3">Belongs to the flavoredoxin family.</text>
</comment>
<dbReference type="Proteomes" id="UP000195607">
    <property type="component" value="Chromosome I"/>
</dbReference>
<feature type="domain" description="Flavin reductase like" evidence="4">
    <location>
        <begin position="14"/>
        <end position="159"/>
    </location>
</feature>
<dbReference type="Gene3D" id="2.30.110.10">
    <property type="entry name" value="Electron Transport, Fmn-binding Protein, Chain A"/>
    <property type="match status" value="1"/>
</dbReference>
<dbReference type="RefSeq" id="WP_172399412.1">
    <property type="nucleotide sequence ID" value="NZ_LT671858.1"/>
</dbReference>
<dbReference type="InterPro" id="IPR012349">
    <property type="entry name" value="Split_barrel_FMN-bd"/>
</dbReference>
<dbReference type="AlphaFoldDB" id="A0A1N5UPK7"/>
<evidence type="ECO:0000256" key="2">
    <source>
        <dbReference type="ARBA" id="ARBA00022630"/>
    </source>
</evidence>
<dbReference type="SMART" id="SM00903">
    <property type="entry name" value="Flavin_Reduct"/>
    <property type="match status" value="1"/>
</dbReference>
<dbReference type="SUPFAM" id="SSF50475">
    <property type="entry name" value="FMN-binding split barrel"/>
    <property type="match status" value="1"/>
</dbReference>
<evidence type="ECO:0000259" key="4">
    <source>
        <dbReference type="SMART" id="SM00903"/>
    </source>
</evidence>
<proteinExistence type="inferred from homology"/>